<organism evidence="2">
    <name type="scientific">uncultured Acetobacteraceae bacterium</name>
    <dbReference type="NCBI Taxonomy" id="169975"/>
    <lineage>
        <taxon>Bacteria</taxon>
        <taxon>Pseudomonadati</taxon>
        <taxon>Pseudomonadota</taxon>
        <taxon>Alphaproteobacteria</taxon>
        <taxon>Acetobacterales</taxon>
        <taxon>Acetobacteraceae</taxon>
        <taxon>environmental samples</taxon>
    </lineage>
</organism>
<feature type="compositionally biased region" description="Basic and acidic residues" evidence="1">
    <location>
        <begin position="107"/>
        <end position="118"/>
    </location>
</feature>
<feature type="compositionally biased region" description="Basic residues" evidence="1">
    <location>
        <begin position="1"/>
        <end position="10"/>
    </location>
</feature>
<feature type="compositionally biased region" description="Basic and acidic residues" evidence="1">
    <location>
        <begin position="29"/>
        <end position="56"/>
    </location>
</feature>
<dbReference type="AlphaFoldDB" id="A0A6J4J4P5"/>
<proteinExistence type="predicted"/>
<evidence type="ECO:0000256" key="1">
    <source>
        <dbReference type="SAM" id="MobiDB-lite"/>
    </source>
</evidence>
<feature type="non-terminal residue" evidence="2">
    <location>
        <position position="118"/>
    </location>
</feature>
<protein>
    <submittedName>
        <fullName evidence="2">DNA-binding domain of ModE</fullName>
    </submittedName>
</protein>
<sequence>VRLSIRHPARGARPGNVARAGQGRPAGGRRGDRLHRGGEPAHGHELQARLVPDRHPQRLFPRAARAVEQRRVRWRGRGADRHRPGGAGPLPSPATERRNGGRGRSARAGDPRGPRTAL</sequence>
<feature type="compositionally biased region" description="Basic and acidic residues" evidence="1">
    <location>
        <begin position="65"/>
        <end position="83"/>
    </location>
</feature>
<dbReference type="EMBL" id="CADCTG010000220">
    <property type="protein sequence ID" value="CAA9267040.1"/>
    <property type="molecule type" value="Genomic_DNA"/>
</dbReference>
<feature type="non-terminal residue" evidence="2">
    <location>
        <position position="1"/>
    </location>
</feature>
<accession>A0A6J4J4P5</accession>
<gene>
    <name evidence="2" type="ORF">AVDCRST_MAG08-2951</name>
</gene>
<keyword evidence="2" id="KW-0238">DNA-binding</keyword>
<evidence type="ECO:0000313" key="2">
    <source>
        <dbReference type="EMBL" id="CAA9267040.1"/>
    </source>
</evidence>
<name>A0A6J4J4P5_9PROT</name>
<feature type="region of interest" description="Disordered" evidence="1">
    <location>
        <begin position="1"/>
        <end position="118"/>
    </location>
</feature>
<dbReference type="GO" id="GO:0003677">
    <property type="term" value="F:DNA binding"/>
    <property type="evidence" value="ECO:0007669"/>
    <property type="project" value="UniProtKB-KW"/>
</dbReference>
<reference evidence="2" key="1">
    <citation type="submission" date="2020-02" db="EMBL/GenBank/DDBJ databases">
        <authorList>
            <person name="Meier V. D."/>
        </authorList>
    </citation>
    <scope>NUCLEOTIDE SEQUENCE</scope>
    <source>
        <strain evidence="2">AVDCRST_MAG08</strain>
    </source>
</reference>